<feature type="transmembrane region" description="Helical" evidence="1">
    <location>
        <begin position="368"/>
        <end position="386"/>
    </location>
</feature>
<feature type="transmembrane region" description="Helical" evidence="1">
    <location>
        <begin position="968"/>
        <end position="985"/>
    </location>
</feature>
<keyword evidence="3" id="KW-1185">Reference proteome</keyword>
<dbReference type="Gene3D" id="1.20.1640.10">
    <property type="entry name" value="Multidrug efflux transporter AcrB transmembrane domain"/>
    <property type="match status" value="2"/>
</dbReference>
<keyword evidence="1" id="KW-1133">Transmembrane helix</keyword>
<reference evidence="3" key="1">
    <citation type="submission" date="2016-10" db="EMBL/GenBank/DDBJ databases">
        <authorList>
            <person name="Varghese N."/>
            <person name="Submissions S."/>
        </authorList>
    </citation>
    <scope>NUCLEOTIDE SEQUENCE [LARGE SCALE GENOMIC DNA]</scope>
    <source>
        <strain evidence="3">CGMCC 1.3431</strain>
    </source>
</reference>
<dbReference type="SUPFAM" id="SSF82693">
    <property type="entry name" value="Multidrug efflux transporter AcrB pore domain, PN1, PN2, PC1 and PC2 subdomains"/>
    <property type="match status" value="2"/>
</dbReference>
<feature type="transmembrane region" description="Helical" evidence="1">
    <location>
        <begin position="471"/>
        <end position="502"/>
    </location>
</feature>
<dbReference type="PANTHER" id="PTHR32063:SF4">
    <property type="entry name" value="SLR6043 PROTEIN"/>
    <property type="match status" value="1"/>
</dbReference>
<dbReference type="Gene3D" id="3.30.70.1440">
    <property type="entry name" value="Multidrug efflux transporter AcrB pore domain"/>
    <property type="match status" value="1"/>
</dbReference>
<feature type="transmembrane region" description="Helical" evidence="1">
    <location>
        <begin position="893"/>
        <end position="912"/>
    </location>
</feature>
<dbReference type="GO" id="GO:0005886">
    <property type="term" value="C:plasma membrane"/>
    <property type="evidence" value="ECO:0007669"/>
    <property type="project" value="TreeGrafter"/>
</dbReference>
<dbReference type="PRINTS" id="PR00702">
    <property type="entry name" value="ACRIFLAVINRP"/>
</dbReference>
<feature type="transmembrane region" description="Helical" evidence="1">
    <location>
        <begin position="447"/>
        <end position="465"/>
    </location>
</feature>
<organism evidence="2 3">
    <name type="scientific">Asticcacaulis taihuensis</name>
    <dbReference type="NCBI Taxonomy" id="260084"/>
    <lineage>
        <taxon>Bacteria</taxon>
        <taxon>Pseudomonadati</taxon>
        <taxon>Pseudomonadota</taxon>
        <taxon>Alphaproteobacteria</taxon>
        <taxon>Caulobacterales</taxon>
        <taxon>Caulobacteraceae</taxon>
        <taxon>Asticcacaulis</taxon>
    </lineage>
</organism>
<dbReference type="RefSeq" id="WP_090647515.1">
    <property type="nucleotide sequence ID" value="NZ_CBCRYE010000001.1"/>
</dbReference>
<dbReference type="AlphaFoldDB" id="A0A1G4RTF5"/>
<name>A0A1G4RTF5_9CAUL</name>
<dbReference type="Pfam" id="PF00873">
    <property type="entry name" value="ACR_tran"/>
    <property type="match status" value="1"/>
</dbReference>
<gene>
    <name evidence="2" type="ORF">SAMN02927928_2125</name>
</gene>
<dbReference type="STRING" id="260084.SAMN02927928_2125"/>
<evidence type="ECO:0000313" key="2">
    <source>
        <dbReference type="EMBL" id="SCW60233.1"/>
    </source>
</evidence>
<dbReference type="OrthoDB" id="9758757at2"/>
<accession>A0A1G4RTF5</accession>
<feature type="transmembrane region" description="Helical" evidence="1">
    <location>
        <begin position="342"/>
        <end position="361"/>
    </location>
</feature>
<dbReference type="Gene3D" id="3.30.2090.10">
    <property type="entry name" value="Multidrug efflux transporter AcrB TolC docking domain, DN and DC subdomains"/>
    <property type="match status" value="2"/>
</dbReference>
<keyword evidence="1" id="KW-0472">Membrane</keyword>
<dbReference type="Proteomes" id="UP000199150">
    <property type="component" value="Unassembled WGS sequence"/>
</dbReference>
<dbReference type="GO" id="GO:0042910">
    <property type="term" value="F:xenobiotic transmembrane transporter activity"/>
    <property type="evidence" value="ECO:0007669"/>
    <property type="project" value="TreeGrafter"/>
</dbReference>
<protein>
    <submittedName>
        <fullName evidence="2">Heavy metal efflux pump, CzcA family</fullName>
    </submittedName>
</protein>
<keyword evidence="1" id="KW-0812">Transmembrane</keyword>
<dbReference type="SUPFAM" id="SSF82714">
    <property type="entry name" value="Multidrug efflux transporter AcrB TolC docking domain, DN and DC subdomains"/>
    <property type="match status" value="2"/>
</dbReference>
<evidence type="ECO:0000313" key="3">
    <source>
        <dbReference type="Proteomes" id="UP000199150"/>
    </source>
</evidence>
<feature type="transmembrane region" description="Helical" evidence="1">
    <location>
        <begin position="866"/>
        <end position="886"/>
    </location>
</feature>
<feature type="transmembrane region" description="Helical" evidence="1">
    <location>
        <begin position="534"/>
        <end position="553"/>
    </location>
</feature>
<feature type="transmembrane region" description="Helical" evidence="1">
    <location>
        <begin position="918"/>
        <end position="940"/>
    </location>
</feature>
<dbReference type="PANTHER" id="PTHR32063">
    <property type="match status" value="1"/>
</dbReference>
<dbReference type="Gene3D" id="3.30.70.1430">
    <property type="entry name" value="Multidrug efflux transporter AcrB pore domain"/>
    <property type="match status" value="2"/>
</dbReference>
<dbReference type="InterPro" id="IPR027463">
    <property type="entry name" value="AcrB_DN_DC_subdom"/>
</dbReference>
<sequence length="1028" mass="108066">MLSALVRLSLNHARLVALAACILLIAGGFTLTRANYDVFPDFVPAQAEVQTEAPGLSADQVEQLVTRPVEQTINGAAGVQSVRSESIQGLSLVKVTFREGAEPYRARQIVAEALTEAAASLPAGVGPPKVSPLTSSTMDLLKVGFTSEKLDPQALRDFVQWQLRPRLMAVPGVARATIYGGSVRRIEVRVNPEALAARNLSLDDVLKATQTSTALSGGGFIDTSEQRILVEPRAQAAGVADIAATPLAPAATPNGAPGAIVHIGDVAEVVEAPAPDFGDAVIMGQPGVLISLSSQYGANTLKVTRDVEAALAEMAPALKSQGIVMSANLHRPANFIETALKGIMDDLLIGAVLIAIILFLFMRNLKTVLISFVSIPLSLLATVMVMDRMGLSINTMTLGGLAVALGVVVDDAVIDVENIVHRLRERPADVSAAEIILRASLEVRSPVIYATLVVALILVPVLMMHGLQGAFFAPLALAFILSTLISLAVAIIVTPALSLIFLQKTHLPDEPRLLIGLKNWHAGLLARICDRPNGLFLISGVVSLLAVIGLFFFSGELLPSFKEGHFVLGVSAQPGTSLSVMRRYGESISQDLLAIDGIASVEQQIGRSEGGEDTWGPEKSEFHVELKPNLSGGKQDKVEAAIHKVLDGYPGLQTEVLTFLGDRIGESLTGETAALAVNIYGGDPDTLAATAEQISAELSKLKDAGDVKVQTPPSTPSVRIDIDRAAAARHGLTPVDILSAVQSAYEGVTAAQIYRNDRSLDVAVTLPNELRQSPEAVSELLVRGTDGSMARLGDIARVTLAESRTLISHNGGRLLETVTANPDPDAVARVTKEAQTAISTHVRLPAGVYLEYVSVADDANRARNELLLNTGLAMVGIIALLTLAFGSGRAVGLIVASAPFALVGGVIAVALTGASLSLGSLVGFVTLIGVAARNAILLLAHTRQLADEGHEWTPATVIRATQERVTPILMTALVTALGLLPLAFGTGQAGREIQGPMALVILGGLITSTLMSLVVLPAMIWRFLPQKK</sequence>
<dbReference type="Gene3D" id="3.30.70.1320">
    <property type="entry name" value="Multidrug efflux transporter AcrB pore domain like"/>
    <property type="match status" value="1"/>
</dbReference>
<proteinExistence type="predicted"/>
<feature type="transmembrane region" description="Helical" evidence="1">
    <location>
        <begin position="997"/>
        <end position="1024"/>
    </location>
</feature>
<dbReference type="EMBL" id="FMTS01000003">
    <property type="protein sequence ID" value="SCW60233.1"/>
    <property type="molecule type" value="Genomic_DNA"/>
</dbReference>
<dbReference type="SUPFAM" id="SSF82866">
    <property type="entry name" value="Multidrug efflux transporter AcrB transmembrane domain"/>
    <property type="match status" value="2"/>
</dbReference>
<feature type="transmembrane region" description="Helical" evidence="1">
    <location>
        <begin position="392"/>
        <end position="414"/>
    </location>
</feature>
<dbReference type="InterPro" id="IPR001036">
    <property type="entry name" value="Acrflvin-R"/>
</dbReference>
<evidence type="ECO:0000256" key="1">
    <source>
        <dbReference type="SAM" id="Phobius"/>
    </source>
</evidence>